<dbReference type="InterPro" id="IPR051820">
    <property type="entry name" value="FAD-binding_MO"/>
</dbReference>
<evidence type="ECO:0000256" key="2">
    <source>
        <dbReference type="ARBA" id="ARBA00023033"/>
    </source>
</evidence>
<dbReference type="Gene3D" id="3.50.50.60">
    <property type="entry name" value="FAD/NAD(P)-binding domain"/>
    <property type="match status" value="2"/>
</dbReference>
<gene>
    <name evidence="3" type="ORF">CC80DRAFT_294418</name>
</gene>
<dbReference type="Pfam" id="PF13738">
    <property type="entry name" value="Pyr_redox_3"/>
    <property type="match status" value="1"/>
</dbReference>
<name>A0A6A5U6H6_9PLEO</name>
<dbReference type="EMBL" id="ML976983">
    <property type="protein sequence ID" value="KAF1960465.1"/>
    <property type="molecule type" value="Genomic_DNA"/>
</dbReference>
<evidence type="ECO:0000313" key="3">
    <source>
        <dbReference type="EMBL" id="KAF1960465.1"/>
    </source>
</evidence>
<protein>
    <submittedName>
        <fullName evidence="3">FAD dependent oxidoreductase</fullName>
    </submittedName>
</protein>
<dbReference type="GO" id="GO:0004497">
    <property type="term" value="F:monooxygenase activity"/>
    <property type="evidence" value="ECO:0007669"/>
    <property type="project" value="UniProtKB-KW"/>
</dbReference>
<dbReference type="InterPro" id="IPR036188">
    <property type="entry name" value="FAD/NAD-bd_sf"/>
</dbReference>
<reference evidence="3" key="1">
    <citation type="journal article" date="2020" name="Stud. Mycol.">
        <title>101 Dothideomycetes genomes: a test case for predicting lifestyles and emergence of pathogens.</title>
        <authorList>
            <person name="Haridas S."/>
            <person name="Albert R."/>
            <person name="Binder M."/>
            <person name="Bloem J."/>
            <person name="Labutti K."/>
            <person name="Salamov A."/>
            <person name="Andreopoulos B."/>
            <person name="Baker S."/>
            <person name="Barry K."/>
            <person name="Bills G."/>
            <person name="Bluhm B."/>
            <person name="Cannon C."/>
            <person name="Castanera R."/>
            <person name="Culley D."/>
            <person name="Daum C."/>
            <person name="Ezra D."/>
            <person name="Gonzalez J."/>
            <person name="Henrissat B."/>
            <person name="Kuo A."/>
            <person name="Liang C."/>
            <person name="Lipzen A."/>
            <person name="Lutzoni F."/>
            <person name="Magnuson J."/>
            <person name="Mondo S."/>
            <person name="Nolan M."/>
            <person name="Ohm R."/>
            <person name="Pangilinan J."/>
            <person name="Park H.-J."/>
            <person name="Ramirez L."/>
            <person name="Alfaro M."/>
            <person name="Sun H."/>
            <person name="Tritt A."/>
            <person name="Yoshinaga Y."/>
            <person name="Zwiers L.-H."/>
            <person name="Turgeon B."/>
            <person name="Goodwin S."/>
            <person name="Spatafora J."/>
            <person name="Crous P."/>
            <person name="Grigoriev I."/>
        </authorList>
    </citation>
    <scope>NUCLEOTIDE SEQUENCE</scope>
    <source>
        <strain evidence="3">CBS 675.92</strain>
    </source>
</reference>
<evidence type="ECO:0000256" key="1">
    <source>
        <dbReference type="ARBA" id="ARBA00001974"/>
    </source>
</evidence>
<keyword evidence="2" id="KW-0560">Oxidoreductase</keyword>
<comment type="cofactor">
    <cofactor evidence="1">
        <name>FAD</name>
        <dbReference type="ChEBI" id="CHEBI:57692"/>
    </cofactor>
</comment>
<dbReference type="PANTHER" id="PTHR43872">
    <property type="entry name" value="MONOOXYGENASE, PUTATIVE (AFU_ORTHOLOGUE AFUA_8G02570)-RELATED"/>
    <property type="match status" value="1"/>
</dbReference>
<keyword evidence="4" id="KW-1185">Reference proteome</keyword>
<dbReference type="AlphaFoldDB" id="A0A6A5U6H6"/>
<organism evidence="3 4">
    <name type="scientific">Byssothecium circinans</name>
    <dbReference type="NCBI Taxonomy" id="147558"/>
    <lineage>
        <taxon>Eukaryota</taxon>
        <taxon>Fungi</taxon>
        <taxon>Dikarya</taxon>
        <taxon>Ascomycota</taxon>
        <taxon>Pezizomycotina</taxon>
        <taxon>Dothideomycetes</taxon>
        <taxon>Pleosporomycetidae</taxon>
        <taxon>Pleosporales</taxon>
        <taxon>Massarineae</taxon>
        <taxon>Massarinaceae</taxon>
        <taxon>Byssothecium</taxon>
    </lineage>
</organism>
<sequence>MNGHAHPHDAHQTYDCIIIGAGISGINASYRFQEAFPSSTYAILESRAVLGGTWSFFKYPGIRSDSDLHTFGFPFNPWQKRNPIGDGESIMQYCEDTARKFGIDKKIRYGHKVVGADWREDEQAWKLDVDVNGETKVFWAKWLLMGTGYYDYDKPLEADIPGLQTFKGTTIHPQFWPEDLDYKGKKIIVIGSGATAITLLPALTDGGAANVTMLQRSPSYVLSIPQPKPGDRPLWHERIFPKWISLKIQRWISIVIPWLFWFFCQYFPKAGAGFIRSEARKHLPKDYVMDPHFYPRYNPWDQRLCLCPDADFFKTLQTGRAQIVTATIRSVVDDGIVLSNGEKLDADIIVTATGLRLSLLGKMSLALNSQPVTFPDHFVWRTCMVSQLPNFGFLIGYVNASWTLGSDASSRLLMRVMKHQKNNGYTKVTPTIKEEEKEGKELPLALASTYFKNAEKVLPMSGGKGVWRKRKNYMLDCLIAGWGGVKEGLVYERKAV</sequence>
<proteinExistence type="predicted"/>
<dbReference type="SUPFAM" id="SSF51905">
    <property type="entry name" value="FAD/NAD(P)-binding domain"/>
    <property type="match status" value="2"/>
</dbReference>
<dbReference type="Proteomes" id="UP000800035">
    <property type="component" value="Unassembled WGS sequence"/>
</dbReference>
<keyword evidence="2" id="KW-0503">Monooxygenase</keyword>
<dbReference type="OrthoDB" id="66881at2759"/>
<accession>A0A6A5U6H6</accession>
<evidence type="ECO:0000313" key="4">
    <source>
        <dbReference type="Proteomes" id="UP000800035"/>
    </source>
</evidence>
<dbReference type="PANTHER" id="PTHR43872:SF1">
    <property type="entry name" value="MONOOXYGENASE, PUTATIVE (AFU_ORTHOLOGUE AFUA_8G02570)-RELATED"/>
    <property type="match status" value="1"/>
</dbReference>